<accession>A0A2T5MC36</accession>
<keyword evidence="1" id="KW-0472">Membrane</keyword>
<dbReference type="OrthoDB" id="88903at2"/>
<dbReference type="EMBL" id="QANS01000007">
    <property type="protein sequence ID" value="PTU30132.1"/>
    <property type="molecule type" value="Genomic_DNA"/>
</dbReference>
<dbReference type="AlphaFoldDB" id="A0A2T5MC36"/>
<feature type="transmembrane region" description="Helical" evidence="1">
    <location>
        <begin position="49"/>
        <end position="67"/>
    </location>
</feature>
<dbReference type="InterPro" id="IPR011646">
    <property type="entry name" value="KAP_P-loop"/>
</dbReference>
<keyword evidence="1" id="KW-0812">Transmembrane</keyword>
<dbReference type="Pfam" id="PF07693">
    <property type="entry name" value="KAP_NTPase"/>
    <property type="match status" value="1"/>
</dbReference>
<keyword evidence="4" id="KW-1185">Reference proteome</keyword>
<proteinExistence type="predicted"/>
<organism evidence="3 4">
    <name type="scientific">Stenotrophobium rhamnosiphilum</name>
    <dbReference type="NCBI Taxonomy" id="2029166"/>
    <lineage>
        <taxon>Bacteria</taxon>
        <taxon>Pseudomonadati</taxon>
        <taxon>Pseudomonadota</taxon>
        <taxon>Gammaproteobacteria</taxon>
        <taxon>Nevskiales</taxon>
        <taxon>Nevskiaceae</taxon>
        <taxon>Stenotrophobium</taxon>
    </lineage>
</organism>
<reference evidence="3 4" key="1">
    <citation type="submission" date="2018-04" db="EMBL/GenBank/DDBJ databases">
        <title>Novel species isolated from glacier.</title>
        <authorList>
            <person name="Liu Q."/>
            <person name="Xin Y.-H."/>
        </authorList>
    </citation>
    <scope>NUCLEOTIDE SEQUENCE [LARGE SCALE GENOMIC DNA]</scope>
    <source>
        <strain evidence="3 4">GT1R17</strain>
    </source>
</reference>
<dbReference type="RefSeq" id="WP_107941478.1">
    <property type="nucleotide sequence ID" value="NZ_QANS01000007.1"/>
</dbReference>
<keyword evidence="1" id="KW-1133">Transmembrane helix</keyword>
<feature type="domain" description="KAP NTPase" evidence="2">
    <location>
        <begin position="177"/>
        <end position="455"/>
    </location>
</feature>
<dbReference type="Gene3D" id="3.40.50.300">
    <property type="entry name" value="P-loop containing nucleotide triphosphate hydrolases"/>
    <property type="match status" value="1"/>
</dbReference>
<protein>
    <submittedName>
        <fullName evidence="3">KAP P-loop protein</fullName>
    </submittedName>
</protein>
<dbReference type="InterPro" id="IPR027417">
    <property type="entry name" value="P-loop_NTPase"/>
</dbReference>
<evidence type="ECO:0000313" key="3">
    <source>
        <dbReference type="EMBL" id="PTU30132.1"/>
    </source>
</evidence>
<comment type="caution">
    <text evidence="3">The sequence shown here is derived from an EMBL/GenBank/DDBJ whole genome shotgun (WGS) entry which is preliminary data.</text>
</comment>
<feature type="transmembrane region" description="Helical" evidence="1">
    <location>
        <begin position="122"/>
        <end position="140"/>
    </location>
</feature>
<dbReference type="SUPFAM" id="SSF52540">
    <property type="entry name" value="P-loop containing nucleoside triphosphate hydrolases"/>
    <property type="match status" value="1"/>
</dbReference>
<sequence length="1003" mass="115332">MTKASSEMKIPELMVFVRVFCIWFVAIEVFRISYYIGGSVVPHLDHVCLYLKVIGIILALVLCMAYAYKRDTAKYLSLLKQSFRVDLLLIAIIGIWVNVLISHSLGQFHEFIKDYMQGASPWSAPTLLFTLILLLAAPLVRSYRPQNEDVVPQLYFLSDDEIEDKSEDILKSDDQAIDFAKTVLASGAHTGLVFGVDGPWGVGKTSFINLAEKYWEKEGGESVIVFRFEPLRYANDPDLPERFIRDLSLAIQKKVFAPEFRSAASRYSKMLKGKAEFSFFGFKLELEPSNETIDDLLDGIDDVLKRVDRRVIVVVDDLDRLEAKMVNNVLFTVRRTFNLSQATYILCYDTECLVSDQNGQDRNKQNDEERSRAREFLEKFLTVKISLFVDTHELVRFLKTEWRQDERHFQSIPSRTMLQLSSLLSEIAEMLQSDIAAQYIPLVGNLRKIKRFVNSALLVKFGDFDIGSTDFNRRDLVNLMLLHLNYPGLFRNIYREESEGRKGIYSVYRFDDSSKVKFCNHSKYEGEVEKAEPSARFLLGQLFDVKVLEIEDSDDLDEGALSSRACFNEKNSRNLETYLELIVRFRRPELEKTFKLYQRAVERVMREGVSIASIFSRPEFDLHRGEFSHDQFWRVLLSNSNEFTKSVADDAIVTLLEYLPLYSSVDTKNEGLRRQSIYSLIRILDRAGWDKKQGRRLDNSNKSIVEIAERIYGERQYVGRGILQSLASEDRGALGWYDLMLFRLQCSADRLGQIYNVHSALILHENIQAPTSGQQASQLATSGMRIISQKIFQLFKSTYIDKKKNFLHEVDATPSEKFYGNSGKWLVEQFSDSENNYRREDHVLIARTSVKSFVIYQLSNRNKPTGSGVGCGLYDVSGTKDLGGISVAMNKYVFGICFNPLISEENIYTFADYCLYNLSNSFFSMMNDEGYVPTEAGLTSGLDADELKKYWKKFRSRILKKNLYGMDRKVVTHGYIATYAQDLPKVFVVLDEMTKAMRKRSKK</sequence>
<gene>
    <name evidence="3" type="ORF">CJD38_16460</name>
</gene>
<evidence type="ECO:0000313" key="4">
    <source>
        <dbReference type="Proteomes" id="UP000244248"/>
    </source>
</evidence>
<name>A0A2T5MC36_9GAMM</name>
<evidence type="ECO:0000259" key="2">
    <source>
        <dbReference type="Pfam" id="PF07693"/>
    </source>
</evidence>
<dbReference type="Proteomes" id="UP000244248">
    <property type="component" value="Unassembled WGS sequence"/>
</dbReference>
<evidence type="ECO:0000256" key="1">
    <source>
        <dbReference type="SAM" id="Phobius"/>
    </source>
</evidence>
<feature type="transmembrane region" description="Helical" evidence="1">
    <location>
        <begin position="15"/>
        <end position="37"/>
    </location>
</feature>
<feature type="transmembrane region" description="Helical" evidence="1">
    <location>
        <begin position="87"/>
        <end position="106"/>
    </location>
</feature>